<feature type="binding site" evidence="7">
    <location>
        <position position="323"/>
    </location>
    <ligand>
        <name>Zn(2+)</name>
        <dbReference type="ChEBI" id="CHEBI:29105"/>
    </ligand>
</feature>
<dbReference type="RefSeq" id="WP_344824802.1">
    <property type="nucleotide sequence ID" value="NZ_BAABEZ010000022.1"/>
</dbReference>
<name>A0ABP8MQW9_9BACT</name>
<evidence type="ECO:0000259" key="8">
    <source>
        <dbReference type="Pfam" id="PF01979"/>
    </source>
</evidence>
<feature type="binding site" evidence="7">
    <location>
        <position position="79"/>
    </location>
    <ligand>
        <name>Fe(3+)</name>
        <dbReference type="ChEBI" id="CHEBI:29034"/>
    </ligand>
</feature>
<dbReference type="InterPro" id="IPR005920">
    <property type="entry name" value="HutI"/>
</dbReference>
<dbReference type="EMBL" id="BAABEZ010000022">
    <property type="protein sequence ID" value="GAA4453891.1"/>
    <property type="molecule type" value="Genomic_DNA"/>
</dbReference>
<evidence type="ECO:0000256" key="2">
    <source>
        <dbReference type="ARBA" id="ARBA00022723"/>
    </source>
</evidence>
<accession>A0ABP8MQW9</accession>
<feature type="binding site" evidence="7">
    <location>
        <position position="327"/>
    </location>
    <ligand>
        <name>N-formimidoyl-L-glutamate</name>
        <dbReference type="ChEBI" id="CHEBI:58928"/>
    </ligand>
</feature>
<comment type="caution">
    <text evidence="9">The sequence shown here is derived from an EMBL/GenBank/DDBJ whole genome shotgun (WGS) entry which is preliminary data.</text>
</comment>
<feature type="domain" description="Amidohydrolase-related" evidence="8">
    <location>
        <begin position="70"/>
        <end position="410"/>
    </location>
</feature>
<comment type="subcellular location">
    <subcellularLocation>
        <location evidence="7">Cytoplasm</location>
    </subcellularLocation>
</comment>
<keyword evidence="10" id="KW-1185">Reference proteome</keyword>
<reference evidence="10" key="1">
    <citation type="journal article" date="2019" name="Int. J. Syst. Evol. Microbiol.">
        <title>The Global Catalogue of Microorganisms (GCM) 10K type strain sequencing project: providing services to taxonomists for standard genome sequencing and annotation.</title>
        <authorList>
            <consortium name="The Broad Institute Genomics Platform"/>
            <consortium name="The Broad Institute Genome Sequencing Center for Infectious Disease"/>
            <person name="Wu L."/>
            <person name="Ma J."/>
        </authorList>
    </citation>
    <scope>NUCLEOTIDE SEQUENCE [LARGE SCALE GENOMIC DNA]</scope>
    <source>
        <strain evidence="10">JCM 31921</strain>
    </source>
</reference>
<feature type="binding site" evidence="7">
    <location>
        <position position="249"/>
    </location>
    <ligand>
        <name>Zn(2+)</name>
        <dbReference type="ChEBI" id="CHEBI:29105"/>
    </ligand>
</feature>
<feature type="binding site" evidence="7">
    <location>
        <position position="323"/>
    </location>
    <ligand>
        <name>Fe(3+)</name>
        <dbReference type="ChEBI" id="CHEBI:29034"/>
    </ligand>
</feature>
<evidence type="ECO:0000256" key="6">
    <source>
        <dbReference type="ARBA" id="ARBA00023004"/>
    </source>
</evidence>
<keyword evidence="7" id="KW-0963">Cytoplasm</keyword>
<gene>
    <name evidence="7 9" type="primary">hutI</name>
    <name evidence="9" type="ORF">GCM10023092_14970</name>
</gene>
<dbReference type="NCBIfam" id="TIGR01224">
    <property type="entry name" value="hutI"/>
    <property type="match status" value="1"/>
</dbReference>
<evidence type="ECO:0000256" key="7">
    <source>
        <dbReference type="HAMAP-Rule" id="MF_00372"/>
    </source>
</evidence>
<dbReference type="SUPFAM" id="SSF51338">
    <property type="entry name" value="Composite domain of metallo-dependent hydrolases"/>
    <property type="match status" value="1"/>
</dbReference>
<protein>
    <recommendedName>
        <fullName evidence="1 7">Imidazolonepropionase</fullName>
        <ecNumber evidence="1 7">3.5.2.7</ecNumber>
    </recommendedName>
    <alternativeName>
        <fullName evidence="7">Imidazolone-5-propionate hydrolase</fullName>
    </alternativeName>
</protein>
<dbReference type="Gene3D" id="3.20.20.140">
    <property type="entry name" value="Metal-dependent hydrolases"/>
    <property type="match status" value="1"/>
</dbReference>
<feature type="binding site" evidence="7">
    <location>
        <position position="249"/>
    </location>
    <ligand>
        <name>Fe(3+)</name>
        <dbReference type="ChEBI" id="CHEBI:29034"/>
    </ligand>
</feature>
<comment type="pathway">
    <text evidence="7">Amino-acid degradation; L-histidine degradation into L-glutamate; N-formimidoyl-L-glutamate from L-histidine: step 3/3.</text>
</comment>
<evidence type="ECO:0000256" key="4">
    <source>
        <dbReference type="ARBA" id="ARBA00022808"/>
    </source>
</evidence>
<keyword evidence="2 7" id="KW-0479">Metal-binding</keyword>
<dbReference type="PANTHER" id="PTHR42752:SF1">
    <property type="entry name" value="IMIDAZOLONEPROPIONASE-RELATED"/>
    <property type="match status" value="1"/>
</dbReference>
<comment type="function">
    <text evidence="7">Catalyzes the hydrolytic cleavage of the carbon-nitrogen bond in imidazolone-5-propanoate to yield N-formimidoyl-L-glutamate. It is the third step in the universal histidine degradation pathway.</text>
</comment>
<feature type="binding site" evidence="7">
    <location>
        <position position="151"/>
    </location>
    <ligand>
        <name>N-formimidoyl-L-glutamate</name>
        <dbReference type="ChEBI" id="CHEBI:58928"/>
    </ligand>
</feature>
<dbReference type="Proteomes" id="UP001501410">
    <property type="component" value="Unassembled WGS sequence"/>
</dbReference>
<dbReference type="PANTHER" id="PTHR42752">
    <property type="entry name" value="IMIDAZOLONEPROPIONASE"/>
    <property type="match status" value="1"/>
</dbReference>
<dbReference type="EC" id="3.5.2.7" evidence="1 7"/>
<feature type="binding site" evidence="7">
    <location>
        <position position="88"/>
    </location>
    <ligand>
        <name>4-imidazolone-5-propanoate</name>
        <dbReference type="ChEBI" id="CHEBI:77893"/>
    </ligand>
</feature>
<feature type="binding site" evidence="7">
    <location>
        <position position="325"/>
    </location>
    <ligand>
        <name>N-formimidoyl-L-glutamate</name>
        <dbReference type="ChEBI" id="CHEBI:58928"/>
    </ligand>
</feature>
<dbReference type="Gene3D" id="2.30.40.10">
    <property type="entry name" value="Urease, subunit C, domain 1"/>
    <property type="match status" value="1"/>
</dbReference>
<sequence>MQTLITHIKHLYQVETGAVKHTVAGADMAHLPELENAWLLIENGRIHSFGSMDQVPELRADESIDASGCLVLPAWVDSHTHLVFAAPREEEFVDRIKGVSYEEIARKGGGILNSARRLRDMDEELLYEQSLQRLHQVVAQGTGAIEIKSGYGLGTEAELKMLRVIRRLKETNLIPVKASFLAAHAYPVEYKENKTAYIKLIIDEMLPRVAGEGLADYMDAFCEEGFFSVADTEQLLEAAWKYGLKPKIHANQLHYSGGVEVGVKHNAVSVDHLECVGDKEIAALQSGNTMPTLLPAAAFFLGIQYQPARRIIDAGLPVCLASDYNPGSCPSGNMNLLMTIACTQLKMTPAEAINAVTLNGAAALELSTEMGTIAAGKRANLIITRPMNNANFIPYDFGNNPVGRMILNGKLM</sequence>
<feature type="binding site" evidence="7">
    <location>
        <position position="252"/>
    </location>
    <ligand>
        <name>4-imidazolone-5-propanoate</name>
        <dbReference type="ChEBI" id="CHEBI:77893"/>
    </ligand>
</feature>
<comment type="similarity">
    <text evidence="7">Belongs to the metallo-dependent hydrolases superfamily. HutI family.</text>
</comment>
<comment type="cofactor">
    <cofactor evidence="7">
        <name>Zn(2+)</name>
        <dbReference type="ChEBI" id="CHEBI:29105"/>
    </cofactor>
    <cofactor evidence="7">
        <name>Fe(3+)</name>
        <dbReference type="ChEBI" id="CHEBI:29034"/>
    </cofactor>
    <text evidence="7">Binds 1 zinc or iron ion per subunit.</text>
</comment>
<evidence type="ECO:0000256" key="1">
    <source>
        <dbReference type="ARBA" id="ARBA00012864"/>
    </source>
</evidence>
<dbReference type="HAMAP" id="MF_00372">
    <property type="entry name" value="HutI"/>
    <property type="match status" value="1"/>
</dbReference>
<dbReference type="InterPro" id="IPR032466">
    <property type="entry name" value="Metal_Hydrolase"/>
</dbReference>
<dbReference type="SUPFAM" id="SSF51556">
    <property type="entry name" value="Metallo-dependent hydrolases"/>
    <property type="match status" value="1"/>
</dbReference>
<organism evidence="9 10">
    <name type="scientific">Rurimicrobium arvi</name>
    <dbReference type="NCBI Taxonomy" id="2049916"/>
    <lineage>
        <taxon>Bacteria</taxon>
        <taxon>Pseudomonadati</taxon>
        <taxon>Bacteroidota</taxon>
        <taxon>Chitinophagia</taxon>
        <taxon>Chitinophagales</taxon>
        <taxon>Chitinophagaceae</taxon>
        <taxon>Rurimicrobium</taxon>
    </lineage>
</organism>
<evidence type="ECO:0000256" key="5">
    <source>
        <dbReference type="ARBA" id="ARBA00022833"/>
    </source>
</evidence>
<evidence type="ECO:0000313" key="9">
    <source>
        <dbReference type="EMBL" id="GAA4453891.1"/>
    </source>
</evidence>
<dbReference type="Pfam" id="PF01979">
    <property type="entry name" value="Amidohydro_1"/>
    <property type="match status" value="1"/>
</dbReference>
<feature type="binding site" evidence="7">
    <location>
        <position position="79"/>
    </location>
    <ligand>
        <name>Zn(2+)</name>
        <dbReference type="ChEBI" id="CHEBI:29105"/>
    </ligand>
</feature>
<comment type="catalytic activity">
    <reaction evidence="7">
        <text>4-imidazolone-5-propanoate + H2O = N-formimidoyl-L-glutamate</text>
        <dbReference type="Rhea" id="RHEA:23660"/>
        <dbReference type="ChEBI" id="CHEBI:15377"/>
        <dbReference type="ChEBI" id="CHEBI:58928"/>
        <dbReference type="ChEBI" id="CHEBI:77893"/>
        <dbReference type="EC" id="3.5.2.7"/>
    </reaction>
</comment>
<dbReference type="InterPro" id="IPR006680">
    <property type="entry name" value="Amidohydro-rel"/>
</dbReference>
<proteinExistence type="inferred from homology"/>
<evidence type="ECO:0000256" key="3">
    <source>
        <dbReference type="ARBA" id="ARBA00022801"/>
    </source>
</evidence>
<keyword evidence="5 7" id="KW-0862">Zinc</keyword>
<keyword evidence="3 7" id="KW-0378">Hydrolase</keyword>
<feature type="binding site" evidence="7">
    <location>
        <position position="184"/>
    </location>
    <ligand>
        <name>4-imidazolone-5-propanoate</name>
        <dbReference type="ChEBI" id="CHEBI:77893"/>
    </ligand>
</feature>
<evidence type="ECO:0000313" key="10">
    <source>
        <dbReference type="Proteomes" id="UP001501410"/>
    </source>
</evidence>
<feature type="binding site" evidence="7">
    <location>
        <position position="151"/>
    </location>
    <ligand>
        <name>4-imidazolone-5-propanoate</name>
        <dbReference type="ChEBI" id="CHEBI:77893"/>
    </ligand>
</feature>
<keyword evidence="4 7" id="KW-0369">Histidine metabolism</keyword>
<dbReference type="InterPro" id="IPR011059">
    <property type="entry name" value="Metal-dep_hydrolase_composite"/>
</dbReference>
<feature type="binding site" evidence="7">
    <location>
        <position position="81"/>
    </location>
    <ligand>
        <name>Zn(2+)</name>
        <dbReference type="ChEBI" id="CHEBI:29105"/>
    </ligand>
</feature>
<feature type="binding site" evidence="7">
    <location>
        <position position="81"/>
    </location>
    <ligand>
        <name>Fe(3+)</name>
        <dbReference type="ChEBI" id="CHEBI:29034"/>
    </ligand>
</feature>
<feature type="binding site" evidence="7">
    <location>
        <position position="328"/>
    </location>
    <ligand>
        <name>4-imidazolone-5-propanoate</name>
        <dbReference type="ChEBI" id="CHEBI:77893"/>
    </ligand>
</feature>
<keyword evidence="6 7" id="KW-0408">Iron</keyword>